<evidence type="ECO:0000313" key="5">
    <source>
        <dbReference type="EMBL" id="CCC52208.1"/>
    </source>
</evidence>
<feature type="region of interest" description="Disordered" evidence="2">
    <location>
        <begin position="458"/>
        <end position="488"/>
    </location>
</feature>
<evidence type="ECO:0000259" key="3">
    <source>
        <dbReference type="Pfam" id="PF08190"/>
    </source>
</evidence>
<dbReference type="AlphaFoldDB" id="G0U446"/>
<gene>
    <name evidence="5" type="ORF">TVY486_1012510</name>
</gene>
<dbReference type="InterPro" id="IPR041442">
    <property type="entry name" value="PIH1D1/2/3_CS-like"/>
</dbReference>
<feature type="compositionally biased region" description="Polar residues" evidence="2">
    <location>
        <begin position="317"/>
        <end position="334"/>
    </location>
</feature>
<organism evidence="5">
    <name type="scientific">Trypanosoma vivax (strain Y486)</name>
    <dbReference type="NCBI Taxonomy" id="1055687"/>
    <lineage>
        <taxon>Eukaryota</taxon>
        <taxon>Discoba</taxon>
        <taxon>Euglenozoa</taxon>
        <taxon>Kinetoplastea</taxon>
        <taxon>Metakinetoplastina</taxon>
        <taxon>Trypanosomatida</taxon>
        <taxon>Trypanosomatidae</taxon>
        <taxon>Trypanosoma</taxon>
        <taxon>Duttonella</taxon>
    </lineage>
</organism>
<dbReference type="GO" id="GO:0005737">
    <property type="term" value="C:cytoplasm"/>
    <property type="evidence" value="ECO:0007669"/>
    <property type="project" value="TreeGrafter"/>
</dbReference>
<feature type="domain" description="PIH1D1/2/3 CS-like" evidence="4">
    <location>
        <begin position="341"/>
        <end position="439"/>
    </location>
</feature>
<dbReference type="Pfam" id="PF08190">
    <property type="entry name" value="PIH1"/>
    <property type="match status" value="1"/>
</dbReference>
<dbReference type="Pfam" id="PF18201">
    <property type="entry name" value="PIH1_CS"/>
    <property type="match status" value="1"/>
</dbReference>
<evidence type="ECO:0000259" key="4">
    <source>
        <dbReference type="Pfam" id="PF18201"/>
    </source>
</evidence>
<evidence type="ECO:0000256" key="1">
    <source>
        <dbReference type="ARBA" id="ARBA00008511"/>
    </source>
</evidence>
<reference evidence="5" key="1">
    <citation type="journal article" date="2012" name="Proc. Natl. Acad. Sci. U.S.A.">
        <title>Antigenic diversity is generated by distinct evolutionary mechanisms in African trypanosome species.</title>
        <authorList>
            <person name="Jackson A.P."/>
            <person name="Berry A."/>
            <person name="Aslett M."/>
            <person name="Allison H.C."/>
            <person name="Burton P."/>
            <person name="Vavrova-Anderson J."/>
            <person name="Brown R."/>
            <person name="Browne H."/>
            <person name="Corton N."/>
            <person name="Hauser H."/>
            <person name="Gamble J."/>
            <person name="Gilderthorp R."/>
            <person name="Marcello L."/>
            <person name="McQuillan J."/>
            <person name="Otto T.D."/>
            <person name="Quail M.A."/>
            <person name="Sanders M.J."/>
            <person name="van Tonder A."/>
            <person name="Ginger M.L."/>
            <person name="Field M.C."/>
            <person name="Barry J.D."/>
            <person name="Hertz-Fowler C."/>
            <person name="Berriman M."/>
        </authorList>
    </citation>
    <scope>NUCLEOTIDE SEQUENCE</scope>
    <source>
        <strain evidence="5">Y486</strain>
    </source>
</reference>
<comment type="similarity">
    <text evidence="1">Belongs to the PIH1 family.</text>
</comment>
<feature type="domain" description="PIH1 N-terminal" evidence="3">
    <location>
        <begin position="85"/>
        <end position="270"/>
    </location>
</feature>
<accession>G0U446</accession>
<evidence type="ECO:0008006" key="6">
    <source>
        <dbReference type="Google" id="ProtNLM"/>
    </source>
</evidence>
<dbReference type="PANTHER" id="PTHR22997">
    <property type="entry name" value="PIH1 DOMAIN-CONTAINING PROTEIN 1"/>
    <property type="match status" value="1"/>
</dbReference>
<dbReference type="VEuPathDB" id="TriTrypDB:TvY486_1012510"/>
<dbReference type="PANTHER" id="PTHR22997:SF7">
    <property type="entry name" value="PIH1 N-TERMINAL DOMAIN-CONTAINING PROTEIN"/>
    <property type="match status" value="1"/>
</dbReference>
<dbReference type="InterPro" id="IPR012981">
    <property type="entry name" value="PIH1_N"/>
</dbReference>
<dbReference type="EMBL" id="HE573026">
    <property type="protein sequence ID" value="CCC52208.1"/>
    <property type="molecule type" value="Genomic_DNA"/>
</dbReference>
<sequence length="714" mass="78494">MILHHLFSNSPNICGSLTSCSSVAVAFTLYAGFERMPLETINLLGKKPQEDEKFSPTAEEINTIRKKMEDPKFMELFQEYMKSMEDPETRREEEAYLEQVEREAKEGGDYSFDFVFPKPGFVVELLEPSTTYRVERGKAKSQAPVYVNMGCSDKIDPFREETTGDRGNSNWYVPVSISKPRTELFSEVAASAKTGSSSDGDRKESVIVYDAVFHPNTLQLAERSDRFCCFLVNIAVEHINTGYGDSNGFQFRRLPSSVPSVGTLQNQTITRQKGKSPFEAAKDEPVLTRPTKTLPKLGASNKVSNASTPVVGKHDNVTSATGQSDSNAGNTSKLVQRDSMPRCTVTHRGRIDLCDAWGWKVVDQRVGVPEALVVKMEFVGVQTASVLNVEVEGTYVAVSRSSLHNYHGTLPLPFTVETVPLEAKFERKRSILTLVLRVVPPEPAGITATDMRRLLRAGSGEDRESLVEGGGDVKNLNSSPQEGADSSEMVKDFTAGTTPVNEEVKGDPALECVVPTGDDPKVTQGPSERHELATPQFSGIADQERVRLVMEKLEAARREREKMAKGEAARKEGNKNGSLDVAEVAQGDGVSACTLQADVGDHEGASAMTGATTANLNISGSSATPETQESSKMEELIALQQRQDSWRRGVEERLGAMEKEEQHALLEAQLEARRDAERLRKRVDAAKIQEAAEAKLRECMAELPLRSKHIFTID</sequence>
<feature type="region of interest" description="Disordered" evidence="2">
    <location>
        <begin position="290"/>
        <end position="336"/>
    </location>
</feature>
<proteinExistence type="inferred from homology"/>
<protein>
    <recommendedName>
        <fullName evidence="6">PIH1 N-terminal domain-containing protein</fullName>
    </recommendedName>
</protein>
<dbReference type="InterPro" id="IPR050734">
    <property type="entry name" value="PIH1/Kintoun_subfamily"/>
</dbReference>
<name>G0U446_TRYVY</name>
<evidence type="ECO:0000256" key="2">
    <source>
        <dbReference type="SAM" id="MobiDB-lite"/>
    </source>
</evidence>